<dbReference type="Pfam" id="PF13181">
    <property type="entry name" value="TPR_8"/>
    <property type="match status" value="1"/>
</dbReference>
<dbReference type="SUPFAM" id="SSF48452">
    <property type="entry name" value="TPR-like"/>
    <property type="match status" value="1"/>
</dbReference>
<evidence type="ECO:0000256" key="5">
    <source>
        <dbReference type="ARBA" id="ARBA00038253"/>
    </source>
</evidence>
<reference evidence="7" key="1">
    <citation type="submission" date="2023-02" db="EMBL/GenBank/DDBJ databases">
        <title>Draft Whole-Genome Sequences of Bacillus Strains of Potential Probiotic for Poultry.</title>
        <authorList>
            <person name="Ma L.M."/>
            <person name="Lopez-Guerra N."/>
            <person name="Zhang G."/>
        </authorList>
    </citation>
    <scope>NUCLEOTIDE SEQUENCE</scope>
    <source>
        <strain evidence="7">OSU1013-24</strain>
    </source>
</reference>
<evidence type="ECO:0000313" key="7">
    <source>
        <dbReference type="EMBL" id="MDF4193889.1"/>
    </source>
</evidence>
<dbReference type="SMART" id="SM00028">
    <property type="entry name" value="TPR"/>
    <property type="match status" value="4"/>
</dbReference>
<evidence type="ECO:0000256" key="1">
    <source>
        <dbReference type="ARBA" id="ARBA00004496"/>
    </source>
</evidence>
<dbReference type="AlphaFoldDB" id="A0AAP4DI21"/>
<dbReference type="InterPro" id="IPR051476">
    <property type="entry name" value="Bac_ResReg_Asp_Phosphatase"/>
</dbReference>
<keyword evidence="4 6" id="KW-0802">TPR repeat</keyword>
<comment type="subcellular location">
    <subcellularLocation>
        <location evidence="1">Cytoplasm</location>
    </subcellularLocation>
</comment>
<comment type="similarity">
    <text evidence="5">Belongs to the Rap family.</text>
</comment>
<gene>
    <name evidence="7" type="ORF">PV946_08910</name>
</gene>
<evidence type="ECO:0000256" key="2">
    <source>
        <dbReference type="ARBA" id="ARBA00022490"/>
    </source>
</evidence>
<dbReference type="PANTHER" id="PTHR46630">
    <property type="entry name" value="TETRATRICOPEPTIDE REPEAT PROTEIN 29"/>
    <property type="match status" value="1"/>
</dbReference>
<accession>A0AAP4DI21</accession>
<organism evidence="7 8">
    <name type="scientific">Bacillus amyloliquefaciens</name>
    <name type="common">Bacillus velezensis</name>
    <dbReference type="NCBI Taxonomy" id="1390"/>
    <lineage>
        <taxon>Bacteria</taxon>
        <taxon>Bacillati</taxon>
        <taxon>Bacillota</taxon>
        <taxon>Bacilli</taxon>
        <taxon>Bacillales</taxon>
        <taxon>Bacillaceae</taxon>
        <taxon>Bacillus</taxon>
        <taxon>Bacillus amyloliquefaciens group</taxon>
    </lineage>
</organism>
<evidence type="ECO:0000256" key="6">
    <source>
        <dbReference type="PROSITE-ProRule" id="PRU00339"/>
    </source>
</evidence>
<name>A0AAP4DI21_BACAM</name>
<dbReference type="Pfam" id="PF18801">
    <property type="entry name" value="RapH_N"/>
    <property type="match status" value="1"/>
</dbReference>
<dbReference type="EMBL" id="JARKHX010000003">
    <property type="protein sequence ID" value="MDF4193889.1"/>
    <property type="molecule type" value="Genomic_DNA"/>
</dbReference>
<dbReference type="InterPro" id="IPR011990">
    <property type="entry name" value="TPR-like_helical_dom_sf"/>
</dbReference>
<evidence type="ECO:0000256" key="4">
    <source>
        <dbReference type="ARBA" id="ARBA00022803"/>
    </source>
</evidence>
<keyword evidence="3" id="KW-0677">Repeat</keyword>
<dbReference type="GO" id="GO:0005737">
    <property type="term" value="C:cytoplasm"/>
    <property type="evidence" value="ECO:0007669"/>
    <property type="project" value="UniProtKB-SubCell"/>
</dbReference>
<sequence>MKQLISSSKVGVKINEWYKYIRMFSVPDAEVLKSEVEQEINAMEENQDLLLYYSLMCFRHQLMLDYLEPKTMNEERPEISDLLEKIESSQAKLKGILEYYFNFFRGMYEFEEYEYLKAISFYKQAEKKLSLVADEIERAEFHYKVAEIYYHMKQTHMSMHHIVQAIESYRAHETYSVREIQCSFVIGLNYLDMEYPEKAIPHFQKAYKKALEIDMPRLAGSALYNLGISSFSEEKFDEAIEYFKEGALIYEQNGYEHANRLLDILFMLAKTNFKVNKKTDGTAVYKHGLSLAKNLNDEVLTKMFDFLNALYIDDNKETLNEILAYLEFKTMFSDVEDLATDAAKYYTKNEDHKAAGLFYEKVLYAQKQIQRGDCLYEI</sequence>
<dbReference type="InterPro" id="IPR019734">
    <property type="entry name" value="TPR_rpt"/>
</dbReference>
<dbReference type="Gene3D" id="1.25.40.10">
    <property type="entry name" value="Tetratricopeptide repeat domain"/>
    <property type="match status" value="1"/>
</dbReference>
<dbReference type="PANTHER" id="PTHR46630:SF1">
    <property type="entry name" value="TETRATRICOPEPTIDE REPEAT PROTEIN 29"/>
    <property type="match status" value="1"/>
</dbReference>
<keyword evidence="2" id="KW-0963">Cytoplasm</keyword>
<proteinExistence type="inferred from homology"/>
<dbReference type="Proteomes" id="UP001222377">
    <property type="component" value="Unassembled WGS sequence"/>
</dbReference>
<dbReference type="RefSeq" id="WP_101293899.1">
    <property type="nucleotide sequence ID" value="NZ_CP128501.1"/>
</dbReference>
<dbReference type="PROSITE" id="PS50005">
    <property type="entry name" value="TPR"/>
    <property type="match status" value="1"/>
</dbReference>
<evidence type="ECO:0000313" key="8">
    <source>
        <dbReference type="Proteomes" id="UP001222377"/>
    </source>
</evidence>
<evidence type="ECO:0000256" key="3">
    <source>
        <dbReference type="ARBA" id="ARBA00022737"/>
    </source>
</evidence>
<comment type="caution">
    <text evidence="7">The sequence shown here is derived from an EMBL/GenBank/DDBJ whole genome shotgun (WGS) entry which is preliminary data.</text>
</comment>
<protein>
    <submittedName>
        <fullName evidence="7">RapH N-terminal domain-containing protein</fullName>
    </submittedName>
</protein>
<feature type="repeat" description="TPR" evidence="6">
    <location>
        <begin position="220"/>
        <end position="253"/>
    </location>
</feature>